<accession>A0A1A9UFD5</accession>
<dbReference type="EnsemblMetazoa" id="GAUT003091-RA">
    <property type="protein sequence ID" value="GAUT003091-PA"/>
    <property type="gene ID" value="GAUT003091"/>
</dbReference>
<evidence type="ECO:0008006" key="4">
    <source>
        <dbReference type="Google" id="ProtNLM"/>
    </source>
</evidence>
<feature type="transmembrane region" description="Helical" evidence="1">
    <location>
        <begin position="94"/>
        <end position="113"/>
    </location>
</feature>
<protein>
    <recommendedName>
        <fullName evidence="4">LITAF domain-containing protein</fullName>
    </recommendedName>
</protein>
<dbReference type="Proteomes" id="UP000078200">
    <property type="component" value="Unassembled WGS sequence"/>
</dbReference>
<keyword evidence="1" id="KW-0472">Membrane</keyword>
<dbReference type="VEuPathDB" id="VectorBase:GAUT003091"/>
<evidence type="ECO:0000256" key="1">
    <source>
        <dbReference type="SAM" id="Phobius"/>
    </source>
</evidence>
<keyword evidence="1" id="KW-1133">Transmembrane helix</keyword>
<keyword evidence="3" id="KW-1185">Reference proteome</keyword>
<organism evidence="2 3">
    <name type="scientific">Glossina austeni</name>
    <name type="common">Savannah tsetse fly</name>
    <dbReference type="NCBI Taxonomy" id="7395"/>
    <lineage>
        <taxon>Eukaryota</taxon>
        <taxon>Metazoa</taxon>
        <taxon>Ecdysozoa</taxon>
        <taxon>Arthropoda</taxon>
        <taxon>Hexapoda</taxon>
        <taxon>Insecta</taxon>
        <taxon>Pterygota</taxon>
        <taxon>Neoptera</taxon>
        <taxon>Endopterygota</taxon>
        <taxon>Diptera</taxon>
        <taxon>Brachycera</taxon>
        <taxon>Muscomorpha</taxon>
        <taxon>Hippoboscoidea</taxon>
        <taxon>Glossinidae</taxon>
        <taxon>Glossina</taxon>
    </lineage>
</organism>
<feature type="transmembrane region" description="Helical" evidence="1">
    <location>
        <begin position="65"/>
        <end position="82"/>
    </location>
</feature>
<dbReference type="AlphaFoldDB" id="A0A1A9UFD5"/>
<sequence length="136" mass="15585">MVHGVEHCCPECHALIASIGKEFNRAKSLRKDNQMPVIVLFGPEPQELRCPLCKREITTFLRGRSTYITHLVAIILTIVWYAQQNLNRTPTWLLFRILVYGFYCPGVFIEFPSNVSVRFSFHRNANTLISSTLDSA</sequence>
<evidence type="ECO:0000313" key="3">
    <source>
        <dbReference type="Proteomes" id="UP000078200"/>
    </source>
</evidence>
<keyword evidence="1" id="KW-0812">Transmembrane</keyword>
<proteinExistence type="predicted"/>
<evidence type="ECO:0000313" key="2">
    <source>
        <dbReference type="EnsemblMetazoa" id="GAUT003091-PA"/>
    </source>
</evidence>
<reference evidence="2" key="1">
    <citation type="submission" date="2020-05" db="UniProtKB">
        <authorList>
            <consortium name="EnsemblMetazoa"/>
        </authorList>
    </citation>
    <scope>IDENTIFICATION</scope>
    <source>
        <strain evidence="2">TTRI</strain>
    </source>
</reference>
<name>A0A1A9UFD5_GLOAU</name>